<name>A0A518V457_BRELA</name>
<keyword evidence="3" id="KW-1185">Reference proteome</keyword>
<dbReference type="AlphaFoldDB" id="A0A518V457"/>
<feature type="transmembrane region" description="Helical" evidence="1">
    <location>
        <begin position="15"/>
        <end position="36"/>
    </location>
</feature>
<keyword evidence="1" id="KW-0472">Membrane</keyword>
<organism evidence="2 3">
    <name type="scientific">Brevibacillus laterosporus</name>
    <name type="common">Bacillus laterosporus</name>
    <dbReference type="NCBI Taxonomy" id="1465"/>
    <lineage>
        <taxon>Bacteria</taxon>
        <taxon>Bacillati</taxon>
        <taxon>Bacillota</taxon>
        <taxon>Bacilli</taxon>
        <taxon>Bacillales</taxon>
        <taxon>Paenibacillaceae</taxon>
        <taxon>Brevibacillus</taxon>
    </lineage>
</organism>
<keyword evidence="1" id="KW-0812">Transmembrane</keyword>
<reference evidence="2 3" key="1">
    <citation type="submission" date="2018-11" db="EMBL/GenBank/DDBJ databases">
        <title>Phylogenetic determinants of toxin gene distribution in genomes of Brevibacillus laterosporus.</title>
        <authorList>
            <person name="Glare T.R."/>
            <person name="Durrant A."/>
            <person name="Berry C."/>
            <person name="Palma L."/>
            <person name="Ormskirk M."/>
            <person name="Cox M.O."/>
        </authorList>
    </citation>
    <scope>NUCLEOTIDE SEQUENCE [LARGE SCALE GENOMIC DNA]</scope>
    <source>
        <strain evidence="2 3">1821L</strain>
    </source>
</reference>
<sequence length="82" mass="9602">MKRTAPYCLLGSRPFVLQGISSYILFNGWFTLGFYIKNSANCAQQTRSFLLNLPKSEPSRKMELEEIKFFFVRARLNRSLIF</sequence>
<proteinExistence type="predicted"/>
<keyword evidence="1" id="KW-1133">Transmembrane helix</keyword>
<dbReference type="EMBL" id="CP033464">
    <property type="protein sequence ID" value="QDX91778.1"/>
    <property type="molecule type" value="Genomic_DNA"/>
</dbReference>
<gene>
    <name evidence="2" type="ORF">EEL30_04975</name>
</gene>
<dbReference type="Proteomes" id="UP000319432">
    <property type="component" value="Chromosome"/>
</dbReference>
<evidence type="ECO:0000313" key="2">
    <source>
        <dbReference type="EMBL" id="QDX91778.1"/>
    </source>
</evidence>
<evidence type="ECO:0000313" key="3">
    <source>
        <dbReference type="Proteomes" id="UP000319432"/>
    </source>
</evidence>
<protein>
    <submittedName>
        <fullName evidence="2">Uncharacterized protein</fullName>
    </submittedName>
</protein>
<evidence type="ECO:0000256" key="1">
    <source>
        <dbReference type="SAM" id="Phobius"/>
    </source>
</evidence>
<accession>A0A518V457</accession>